<keyword evidence="2 5" id="KW-0812">Transmembrane</keyword>
<feature type="transmembrane region" description="Helical" evidence="5">
    <location>
        <begin position="85"/>
        <end position="105"/>
    </location>
</feature>
<sequence length="233" mass="25687">MARHPLQRLSSPSRGFSAIVHIVGLLSYSYNFWYLQQFPNPIHDGFGGDFQFLTIIGLGLATLTSALALLADVTLSSKLFAAKNVLAVCAAPLEVLVSILYWGLCAIDKSLVVPPDLQLPFLPDFGFHAMPAIMLTLDLILLSPPWTIKGYGSMAISTILACAYWGWVEYCYTRNGWYPYPIFDLLTVPQRAVLFTVSGLLMSGSTMGLKWVYGKVNGIEKFKKDALNPVKSD</sequence>
<feature type="transmembrane region" description="Helical" evidence="5">
    <location>
        <begin position="50"/>
        <end position="73"/>
    </location>
</feature>
<keyword evidence="4 5" id="KW-0472">Membrane</keyword>
<evidence type="ECO:0000256" key="4">
    <source>
        <dbReference type="ARBA" id="ARBA00023136"/>
    </source>
</evidence>
<evidence type="ECO:0000313" key="7">
    <source>
        <dbReference type="Proteomes" id="UP001321749"/>
    </source>
</evidence>
<accession>A0AAV9HDP0</accession>
<reference evidence="6" key="1">
    <citation type="journal article" date="2023" name="Mol. Phylogenet. Evol.">
        <title>Genome-scale phylogeny and comparative genomics of the fungal order Sordariales.</title>
        <authorList>
            <person name="Hensen N."/>
            <person name="Bonometti L."/>
            <person name="Westerberg I."/>
            <person name="Brannstrom I.O."/>
            <person name="Guillou S."/>
            <person name="Cros-Aarteil S."/>
            <person name="Calhoun S."/>
            <person name="Haridas S."/>
            <person name="Kuo A."/>
            <person name="Mondo S."/>
            <person name="Pangilinan J."/>
            <person name="Riley R."/>
            <person name="LaButti K."/>
            <person name="Andreopoulos B."/>
            <person name="Lipzen A."/>
            <person name="Chen C."/>
            <person name="Yan M."/>
            <person name="Daum C."/>
            <person name="Ng V."/>
            <person name="Clum A."/>
            <person name="Steindorff A."/>
            <person name="Ohm R.A."/>
            <person name="Martin F."/>
            <person name="Silar P."/>
            <person name="Natvig D.O."/>
            <person name="Lalanne C."/>
            <person name="Gautier V."/>
            <person name="Ament-Velasquez S.L."/>
            <person name="Kruys A."/>
            <person name="Hutchinson M.I."/>
            <person name="Powell A.J."/>
            <person name="Barry K."/>
            <person name="Miller A.N."/>
            <person name="Grigoriev I.V."/>
            <person name="Debuchy R."/>
            <person name="Gladieux P."/>
            <person name="Hiltunen Thoren M."/>
            <person name="Johannesson H."/>
        </authorList>
    </citation>
    <scope>NUCLEOTIDE SEQUENCE</scope>
    <source>
        <strain evidence="6">PSN324</strain>
    </source>
</reference>
<dbReference type="InterPro" id="IPR006838">
    <property type="entry name" value="ADTRP_AIG1"/>
</dbReference>
<evidence type="ECO:0000256" key="1">
    <source>
        <dbReference type="ARBA" id="ARBA00004127"/>
    </source>
</evidence>
<dbReference type="PANTHER" id="PTHR10989">
    <property type="entry name" value="ANDROGEN-INDUCED PROTEIN 1-RELATED"/>
    <property type="match status" value="1"/>
</dbReference>
<name>A0AAV9HDP0_9PEZI</name>
<evidence type="ECO:0000313" key="6">
    <source>
        <dbReference type="EMBL" id="KAK4457895.1"/>
    </source>
</evidence>
<dbReference type="Proteomes" id="UP001321749">
    <property type="component" value="Unassembled WGS sequence"/>
</dbReference>
<feature type="transmembrane region" description="Helical" evidence="5">
    <location>
        <begin position="188"/>
        <end position="213"/>
    </location>
</feature>
<dbReference type="PANTHER" id="PTHR10989:SF16">
    <property type="entry name" value="AT02829P-RELATED"/>
    <property type="match status" value="1"/>
</dbReference>
<keyword evidence="3 5" id="KW-1133">Transmembrane helix</keyword>
<protein>
    <submittedName>
        <fullName evidence="6">FAR-17a/AIG1-like protein</fullName>
    </submittedName>
</protein>
<dbReference type="EMBL" id="MU865092">
    <property type="protein sequence ID" value="KAK4457895.1"/>
    <property type="molecule type" value="Genomic_DNA"/>
</dbReference>
<dbReference type="AlphaFoldDB" id="A0AAV9HDP0"/>
<dbReference type="GO" id="GO:0016020">
    <property type="term" value="C:membrane"/>
    <property type="evidence" value="ECO:0007669"/>
    <property type="project" value="InterPro"/>
</dbReference>
<proteinExistence type="predicted"/>
<organism evidence="6 7">
    <name type="scientific">Cladorrhinum samala</name>
    <dbReference type="NCBI Taxonomy" id="585594"/>
    <lineage>
        <taxon>Eukaryota</taxon>
        <taxon>Fungi</taxon>
        <taxon>Dikarya</taxon>
        <taxon>Ascomycota</taxon>
        <taxon>Pezizomycotina</taxon>
        <taxon>Sordariomycetes</taxon>
        <taxon>Sordariomycetidae</taxon>
        <taxon>Sordariales</taxon>
        <taxon>Podosporaceae</taxon>
        <taxon>Cladorrhinum</taxon>
    </lineage>
</organism>
<comment type="subcellular location">
    <subcellularLocation>
        <location evidence="1">Endomembrane system</location>
        <topology evidence="1">Multi-pass membrane protein</topology>
    </subcellularLocation>
</comment>
<keyword evidence="7" id="KW-1185">Reference proteome</keyword>
<dbReference type="GO" id="GO:0012505">
    <property type="term" value="C:endomembrane system"/>
    <property type="evidence" value="ECO:0007669"/>
    <property type="project" value="UniProtKB-SubCell"/>
</dbReference>
<reference evidence="6" key="2">
    <citation type="submission" date="2023-06" db="EMBL/GenBank/DDBJ databases">
        <authorList>
            <consortium name="Lawrence Berkeley National Laboratory"/>
            <person name="Mondo S.J."/>
            <person name="Hensen N."/>
            <person name="Bonometti L."/>
            <person name="Westerberg I."/>
            <person name="Brannstrom I.O."/>
            <person name="Guillou S."/>
            <person name="Cros-Aarteil S."/>
            <person name="Calhoun S."/>
            <person name="Haridas S."/>
            <person name="Kuo A."/>
            <person name="Pangilinan J."/>
            <person name="Riley R."/>
            <person name="Labutti K."/>
            <person name="Andreopoulos B."/>
            <person name="Lipzen A."/>
            <person name="Chen C."/>
            <person name="Yanf M."/>
            <person name="Daum C."/>
            <person name="Ng V."/>
            <person name="Clum A."/>
            <person name="Steindorff A."/>
            <person name="Ohm R."/>
            <person name="Martin F."/>
            <person name="Silar P."/>
            <person name="Natvig D."/>
            <person name="Lalanne C."/>
            <person name="Gautier V."/>
            <person name="Ament-Velasquez S.L."/>
            <person name="Kruys A."/>
            <person name="Hutchinson M.I."/>
            <person name="Powell A.J."/>
            <person name="Barry K."/>
            <person name="Miller A.N."/>
            <person name="Grigoriev I.V."/>
            <person name="Debuchy R."/>
            <person name="Gladieux P."/>
            <person name="Thoren M.H."/>
            <person name="Johannesson H."/>
        </authorList>
    </citation>
    <scope>NUCLEOTIDE SEQUENCE</scope>
    <source>
        <strain evidence="6">PSN324</strain>
    </source>
</reference>
<evidence type="ECO:0000256" key="2">
    <source>
        <dbReference type="ARBA" id="ARBA00022692"/>
    </source>
</evidence>
<evidence type="ECO:0000256" key="5">
    <source>
        <dbReference type="SAM" id="Phobius"/>
    </source>
</evidence>
<evidence type="ECO:0000256" key="3">
    <source>
        <dbReference type="ARBA" id="ARBA00022989"/>
    </source>
</evidence>
<feature type="transmembrane region" description="Helical" evidence="5">
    <location>
        <begin position="150"/>
        <end position="168"/>
    </location>
</feature>
<gene>
    <name evidence="6" type="ORF">QBC42DRAFT_278027</name>
</gene>
<dbReference type="Pfam" id="PF04750">
    <property type="entry name" value="Far-17a_AIG1"/>
    <property type="match status" value="1"/>
</dbReference>
<feature type="transmembrane region" description="Helical" evidence="5">
    <location>
        <begin position="125"/>
        <end position="143"/>
    </location>
</feature>
<comment type="caution">
    <text evidence="6">The sequence shown here is derived from an EMBL/GenBank/DDBJ whole genome shotgun (WGS) entry which is preliminary data.</text>
</comment>
<feature type="transmembrane region" description="Helical" evidence="5">
    <location>
        <begin position="12"/>
        <end position="30"/>
    </location>
</feature>